<dbReference type="EC" id="2.8.1.12" evidence="1"/>
<protein>
    <submittedName>
        <fullName evidence="1">Molybdopterin synthase catalytic subunit</fullName>
        <ecNumber evidence="1">2.8.1.12</ecNumber>
    </submittedName>
</protein>
<comment type="caution">
    <text evidence="1">The sequence shown here is derived from an EMBL/GenBank/DDBJ whole genome shotgun (WGS) entry which is preliminary data.</text>
</comment>
<evidence type="ECO:0000313" key="2">
    <source>
        <dbReference type="Proteomes" id="UP001150581"/>
    </source>
</evidence>
<proteinExistence type="predicted"/>
<gene>
    <name evidence="1" type="primary">MOCS2_1</name>
    <name evidence="1" type="ORF">LPJ66_006514</name>
</gene>
<keyword evidence="1" id="KW-0808">Transferase</keyword>
<sequence>MSHSHSCCNHQLPEDYIPKHNTQACETYDHFLISSETLSLDRACALVRDDSAGAISTFEGTTRNTFNGKRVLRLEYEAYEPMARKEWLNIVQEARSKYHILGTAMHHRIGEVPVGQTSVIIVASSAHRADAINAVHFLIDSLKARLPIWKKEILDDGSGAWKENEAINLTVHRPVSH</sequence>
<reference evidence="1" key="1">
    <citation type="submission" date="2022-07" db="EMBL/GenBank/DDBJ databases">
        <title>Phylogenomic reconstructions and comparative analyses of Kickxellomycotina fungi.</title>
        <authorList>
            <person name="Reynolds N.K."/>
            <person name="Stajich J.E."/>
            <person name="Barry K."/>
            <person name="Grigoriev I.V."/>
            <person name="Crous P."/>
            <person name="Smith M.E."/>
        </authorList>
    </citation>
    <scope>NUCLEOTIDE SEQUENCE</scope>
    <source>
        <strain evidence="1">Benny 63K</strain>
    </source>
</reference>
<dbReference type="EMBL" id="JANBPG010001042">
    <property type="protein sequence ID" value="KAJ1892149.1"/>
    <property type="molecule type" value="Genomic_DNA"/>
</dbReference>
<organism evidence="1 2">
    <name type="scientific">Kickxella alabastrina</name>
    <dbReference type="NCBI Taxonomy" id="61397"/>
    <lineage>
        <taxon>Eukaryota</taxon>
        <taxon>Fungi</taxon>
        <taxon>Fungi incertae sedis</taxon>
        <taxon>Zoopagomycota</taxon>
        <taxon>Kickxellomycotina</taxon>
        <taxon>Kickxellomycetes</taxon>
        <taxon>Kickxellales</taxon>
        <taxon>Kickxellaceae</taxon>
        <taxon>Kickxella</taxon>
    </lineage>
</organism>
<name>A0ACC1IBH7_9FUNG</name>
<evidence type="ECO:0000313" key="1">
    <source>
        <dbReference type="EMBL" id="KAJ1892149.1"/>
    </source>
</evidence>
<keyword evidence="2" id="KW-1185">Reference proteome</keyword>
<accession>A0ACC1IBH7</accession>
<dbReference type="Proteomes" id="UP001150581">
    <property type="component" value="Unassembled WGS sequence"/>
</dbReference>